<organism evidence="1 2">
    <name type="scientific">Oncorhynchus mykiss</name>
    <name type="common">Rainbow trout</name>
    <name type="synonym">Salmo gairdneri</name>
    <dbReference type="NCBI Taxonomy" id="8022"/>
    <lineage>
        <taxon>Eukaryota</taxon>
        <taxon>Metazoa</taxon>
        <taxon>Chordata</taxon>
        <taxon>Craniata</taxon>
        <taxon>Vertebrata</taxon>
        <taxon>Euteleostomi</taxon>
        <taxon>Actinopterygii</taxon>
        <taxon>Neopterygii</taxon>
        <taxon>Teleostei</taxon>
        <taxon>Protacanthopterygii</taxon>
        <taxon>Salmoniformes</taxon>
        <taxon>Salmonidae</taxon>
        <taxon>Salmoninae</taxon>
        <taxon>Oncorhynchus</taxon>
    </lineage>
</organism>
<dbReference type="Proteomes" id="UP000193380">
    <property type="component" value="Unassembled WGS sequence"/>
</dbReference>
<dbReference type="AlphaFoldDB" id="A0A060XDP2"/>
<dbReference type="EMBL" id="FR905055">
    <property type="protein sequence ID" value="CDQ75434.1"/>
    <property type="molecule type" value="Genomic_DNA"/>
</dbReference>
<reference evidence="1" key="2">
    <citation type="submission" date="2014-03" db="EMBL/GenBank/DDBJ databases">
        <authorList>
            <person name="Genoscope - CEA"/>
        </authorList>
    </citation>
    <scope>NUCLEOTIDE SEQUENCE</scope>
</reference>
<name>A0A060XDP2_ONCMY</name>
<sequence>MMWVRFLKRRLSNNFFLPLHQHCVAHTLDLIATNEVDKAASQGPSRKLYRSAMSKCSSIWNKAHNSTLASDPIEDIANMKVTVPCVTRWSSEYRAISKPMALTDDQLGQISEELGMSRK</sequence>
<accession>A0A060XDP2</accession>
<dbReference type="STRING" id="8022.A0A060XDP2"/>
<proteinExistence type="predicted"/>
<reference evidence="1" key="1">
    <citation type="journal article" date="2014" name="Nat. Commun.">
        <title>The rainbow trout genome provides novel insights into evolution after whole-genome duplication in vertebrates.</title>
        <authorList>
            <person name="Berthelot C."/>
            <person name="Brunet F."/>
            <person name="Chalopin D."/>
            <person name="Juanchich A."/>
            <person name="Bernard M."/>
            <person name="Noel B."/>
            <person name="Bento P."/>
            <person name="Da Silva C."/>
            <person name="Labadie K."/>
            <person name="Alberti A."/>
            <person name="Aury J.M."/>
            <person name="Louis A."/>
            <person name="Dehais P."/>
            <person name="Bardou P."/>
            <person name="Montfort J."/>
            <person name="Klopp C."/>
            <person name="Cabau C."/>
            <person name="Gaspin C."/>
            <person name="Thorgaard G.H."/>
            <person name="Boussaha M."/>
            <person name="Quillet E."/>
            <person name="Guyomard R."/>
            <person name="Galiana D."/>
            <person name="Bobe J."/>
            <person name="Volff J.N."/>
            <person name="Genet C."/>
            <person name="Wincker P."/>
            <person name="Jaillon O."/>
            <person name="Roest Crollius H."/>
            <person name="Guiguen Y."/>
        </authorList>
    </citation>
    <scope>NUCLEOTIDE SEQUENCE [LARGE SCALE GENOMIC DNA]</scope>
</reference>
<gene>
    <name evidence="1" type="ORF">GSONMT00063384001</name>
</gene>
<dbReference type="PANTHER" id="PTHR47501:SF6">
    <property type="match status" value="1"/>
</dbReference>
<dbReference type="PaxDb" id="8022-A0A060XDP2"/>
<evidence type="ECO:0000313" key="2">
    <source>
        <dbReference type="Proteomes" id="UP000193380"/>
    </source>
</evidence>
<protein>
    <recommendedName>
        <fullName evidence="3">DUF659 domain-containing protein</fullName>
    </recommendedName>
</protein>
<dbReference type="PANTHER" id="PTHR47501">
    <property type="entry name" value="TRANSPOSASE-RELATED"/>
    <property type="match status" value="1"/>
</dbReference>
<evidence type="ECO:0008006" key="3">
    <source>
        <dbReference type="Google" id="ProtNLM"/>
    </source>
</evidence>
<evidence type="ECO:0000313" key="1">
    <source>
        <dbReference type="EMBL" id="CDQ75434.1"/>
    </source>
</evidence>